<sequence length="79" mass="8373">MSETENREERTSPEAGGAAEGGLPSAAGSFDLGTGEADDGLLSRIELIESQPLSHRAQKFEQVHDELLAELQRGDHGAV</sequence>
<dbReference type="Proteomes" id="UP000811492">
    <property type="component" value="Unassembled WGS sequence"/>
</dbReference>
<evidence type="ECO:0000256" key="1">
    <source>
        <dbReference type="SAM" id="MobiDB-lite"/>
    </source>
</evidence>
<name>A0ABS5M4L5_9MICO</name>
<organism evidence="2 3">
    <name type="scientific">Leucobacter manosquensis</name>
    <dbReference type="NCBI Taxonomy" id="2810611"/>
    <lineage>
        <taxon>Bacteria</taxon>
        <taxon>Bacillati</taxon>
        <taxon>Actinomycetota</taxon>
        <taxon>Actinomycetes</taxon>
        <taxon>Micrococcales</taxon>
        <taxon>Microbacteriaceae</taxon>
        <taxon>Leucobacter</taxon>
    </lineage>
</organism>
<evidence type="ECO:0000313" key="2">
    <source>
        <dbReference type="EMBL" id="MBS3181968.1"/>
    </source>
</evidence>
<keyword evidence="3" id="KW-1185">Reference proteome</keyword>
<feature type="compositionally biased region" description="Low complexity" evidence="1">
    <location>
        <begin position="13"/>
        <end position="29"/>
    </location>
</feature>
<protein>
    <submittedName>
        <fullName evidence="2">Uncharacterized protein</fullName>
    </submittedName>
</protein>
<feature type="compositionally biased region" description="Basic and acidic residues" evidence="1">
    <location>
        <begin position="1"/>
        <end position="12"/>
    </location>
</feature>
<accession>A0ABS5M4L5</accession>
<proteinExistence type="predicted"/>
<dbReference type="RefSeq" id="WP_211650564.1">
    <property type="nucleotide sequence ID" value="NZ_JAFEVO010000001.1"/>
</dbReference>
<feature type="region of interest" description="Disordered" evidence="1">
    <location>
        <begin position="1"/>
        <end position="36"/>
    </location>
</feature>
<gene>
    <name evidence="2" type="ORF">JSQ98_07130</name>
</gene>
<comment type="caution">
    <text evidence="2">The sequence shown here is derived from an EMBL/GenBank/DDBJ whole genome shotgun (WGS) entry which is preliminary data.</text>
</comment>
<reference evidence="2 3" key="1">
    <citation type="submission" date="2021-02" db="EMBL/GenBank/DDBJ databases">
        <title>Draft genome and description of Leucobacter sp nov strain Marseille-Q4368.</title>
        <authorList>
            <person name="Boxberger M."/>
            <person name="La Scola B."/>
        </authorList>
    </citation>
    <scope>NUCLEOTIDE SEQUENCE [LARGE SCALE GENOMIC DNA]</scope>
    <source>
        <strain evidence="2 3">Marseille-Q4368</strain>
    </source>
</reference>
<evidence type="ECO:0000313" key="3">
    <source>
        <dbReference type="Proteomes" id="UP000811492"/>
    </source>
</evidence>
<dbReference type="EMBL" id="JAFEVO010000001">
    <property type="protein sequence ID" value="MBS3181968.1"/>
    <property type="molecule type" value="Genomic_DNA"/>
</dbReference>